<dbReference type="PANTHER" id="PTHR43297:SF11">
    <property type="entry name" value="ATPASE COMPONENT OF ABC-TYPE TRANSPORT SYSTEM"/>
    <property type="match status" value="1"/>
</dbReference>
<evidence type="ECO:0000313" key="9">
    <source>
        <dbReference type="EMBL" id="ATF06863.1"/>
    </source>
</evidence>
<dbReference type="GO" id="GO:0005886">
    <property type="term" value="C:plasma membrane"/>
    <property type="evidence" value="ECO:0007669"/>
    <property type="project" value="UniProtKB-SubCell"/>
</dbReference>
<dbReference type="InterPro" id="IPR050388">
    <property type="entry name" value="ABC_Ni/Peptide_Import"/>
</dbReference>
<dbReference type="Pfam" id="PF00005">
    <property type="entry name" value="ABC_tran"/>
    <property type="match status" value="1"/>
</dbReference>
<proteinExistence type="inferred from homology"/>
<dbReference type="GO" id="GO:0005524">
    <property type="term" value="F:ATP binding"/>
    <property type="evidence" value="ECO:0007669"/>
    <property type="project" value="UniProtKB-KW"/>
</dbReference>
<comment type="similarity">
    <text evidence="2">Belongs to the ABC transporter superfamily.</text>
</comment>
<keyword evidence="5" id="KW-0547">Nucleotide-binding</keyword>
<dbReference type="Gene3D" id="3.40.50.300">
    <property type="entry name" value="P-loop containing nucleotide triphosphate hydrolases"/>
    <property type="match status" value="1"/>
</dbReference>
<evidence type="ECO:0000256" key="5">
    <source>
        <dbReference type="ARBA" id="ARBA00022741"/>
    </source>
</evidence>
<keyword evidence="4" id="KW-1003">Cell membrane</keyword>
<evidence type="ECO:0000256" key="2">
    <source>
        <dbReference type="ARBA" id="ARBA00005417"/>
    </source>
</evidence>
<dbReference type="EMBL" id="CP010784">
    <property type="protein sequence ID" value="ATF06863.1"/>
    <property type="molecule type" value="Genomic_DNA"/>
</dbReference>
<name>A0AAC9ZB32_9RHOB</name>
<keyword evidence="6" id="KW-0067">ATP-binding</keyword>
<gene>
    <name evidence="9" type="ORF">PhaeoP63_02811</name>
</gene>
<comment type="subcellular location">
    <subcellularLocation>
        <location evidence="1">Cell inner membrane</location>
        <topology evidence="1">Peripheral membrane protein</topology>
    </subcellularLocation>
</comment>
<feature type="domain" description="ABC transporter" evidence="8">
    <location>
        <begin position="9"/>
        <end position="244"/>
    </location>
</feature>
<accession>A0AAC9ZB32</accession>
<dbReference type="AlphaFoldDB" id="A0AAC9ZB32"/>
<dbReference type="PROSITE" id="PS50893">
    <property type="entry name" value="ABC_TRANSPORTER_2"/>
    <property type="match status" value="1"/>
</dbReference>
<dbReference type="InterPro" id="IPR003593">
    <property type="entry name" value="AAA+_ATPase"/>
</dbReference>
<dbReference type="SUPFAM" id="SSF52540">
    <property type="entry name" value="P-loop containing nucleoside triphosphate hydrolases"/>
    <property type="match status" value="1"/>
</dbReference>
<dbReference type="InterPro" id="IPR003439">
    <property type="entry name" value="ABC_transporter-like_ATP-bd"/>
</dbReference>
<reference evidence="9 10" key="1">
    <citation type="journal article" date="2017" name="Front. Microbiol.">
        <title>Phaeobacter piscinae sp. nov., a species of the Roseobacter group and potential aquaculture probiont.</title>
        <authorList>
            <person name="Sonnenschein E.C."/>
            <person name="Phippen C.B.W."/>
            <person name="Nielsen K.F."/>
            <person name="Mateiu R.V."/>
            <person name="Melchiorsen J."/>
            <person name="Gram L."/>
            <person name="Overmann J."/>
            <person name="Freese H.M."/>
        </authorList>
    </citation>
    <scope>NUCLEOTIDE SEQUENCE [LARGE SCALE GENOMIC DNA]</scope>
    <source>
        <strain evidence="9 10">P63</strain>
    </source>
</reference>
<evidence type="ECO:0000256" key="3">
    <source>
        <dbReference type="ARBA" id="ARBA00022448"/>
    </source>
</evidence>
<dbReference type="InterPro" id="IPR027417">
    <property type="entry name" value="P-loop_NTPase"/>
</dbReference>
<dbReference type="SMART" id="SM00382">
    <property type="entry name" value="AAA"/>
    <property type="match status" value="1"/>
</dbReference>
<dbReference type="Proteomes" id="UP000217545">
    <property type="component" value="Chromosome"/>
</dbReference>
<keyword evidence="7" id="KW-0472">Membrane</keyword>
<protein>
    <submittedName>
        <fullName evidence="9">ATPase component of various ABC-type transport system</fullName>
    </submittedName>
</protein>
<evidence type="ECO:0000256" key="1">
    <source>
        <dbReference type="ARBA" id="ARBA00004417"/>
    </source>
</evidence>
<sequence>MPSNLPPLMKIEALSAKIGGQGILHDVSLEMAPAEWLAVVGGSGAGKSTLLRAVMGLNRPARATKGHMLFNGVQRAFASSTNTTLDGITYVPQSPAHGFDPLRRLRWQWDQLARRKKAPDASHQRHILSALGLPDLGSSYPHQWSRGMQQRLLLAMALIDAPKLLILDEPTSALDPLIASQVLQETRRIASKHGIAVMMVTHDLALAARFAGRIAIMQRGRIVECGAADVLLSNPQHPYSRELVEHRCWDKVKPELTHAAE</sequence>
<evidence type="ECO:0000256" key="7">
    <source>
        <dbReference type="ARBA" id="ARBA00023136"/>
    </source>
</evidence>
<dbReference type="GO" id="GO:0016887">
    <property type="term" value="F:ATP hydrolysis activity"/>
    <property type="evidence" value="ECO:0007669"/>
    <property type="project" value="InterPro"/>
</dbReference>
<dbReference type="PANTHER" id="PTHR43297">
    <property type="entry name" value="OLIGOPEPTIDE TRANSPORT ATP-BINDING PROTEIN APPD"/>
    <property type="match status" value="1"/>
</dbReference>
<evidence type="ECO:0000259" key="8">
    <source>
        <dbReference type="PROSITE" id="PS50893"/>
    </source>
</evidence>
<evidence type="ECO:0000256" key="6">
    <source>
        <dbReference type="ARBA" id="ARBA00022840"/>
    </source>
</evidence>
<evidence type="ECO:0000256" key="4">
    <source>
        <dbReference type="ARBA" id="ARBA00022475"/>
    </source>
</evidence>
<evidence type="ECO:0000313" key="10">
    <source>
        <dbReference type="Proteomes" id="UP000217545"/>
    </source>
</evidence>
<organism evidence="9 10">
    <name type="scientific">Phaeobacter gallaeciensis</name>
    <dbReference type="NCBI Taxonomy" id="60890"/>
    <lineage>
        <taxon>Bacteria</taxon>
        <taxon>Pseudomonadati</taxon>
        <taxon>Pseudomonadota</taxon>
        <taxon>Alphaproteobacteria</taxon>
        <taxon>Rhodobacterales</taxon>
        <taxon>Roseobacteraceae</taxon>
        <taxon>Phaeobacter</taxon>
    </lineage>
</organism>
<keyword evidence="3" id="KW-0813">Transport</keyword>